<evidence type="ECO:0000313" key="1">
    <source>
        <dbReference type="EMBL" id="DAE12272.1"/>
    </source>
</evidence>
<dbReference type="EMBL" id="BK015546">
    <property type="protein sequence ID" value="DAE12272.1"/>
    <property type="molecule type" value="Genomic_DNA"/>
</dbReference>
<reference evidence="1" key="1">
    <citation type="journal article" date="2021" name="Proc. Natl. Acad. Sci. U.S.A.">
        <title>A Catalog of Tens of Thousands of Viruses from Human Metagenomes Reveals Hidden Associations with Chronic Diseases.</title>
        <authorList>
            <person name="Tisza M.J."/>
            <person name="Buck C.B."/>
        </authorList>
    </citation>
    <scope>NUCLEOTIDE SEQUENCE</scope>
    <source>
        <strain evidence="1">CtMgg26</strain>
    </source>
</reference>
<proteinExistence type="predicted"/>
<protein>
    <submittedName>
        <fullName evidence="1">Uncharacterized protein</fullName>
    </submittedName>
</protein>
<accession>A0A8S5PZX2</accession>
<sequence>MADYINKDILKDYLICVTNDTTCPIHISATIDQILDHFPDSETVSLVRCKDCKKFQQYNLINRGNGVCMQHISEVTEHSFCSYGEKREEKQ</sequence>
<organism evidence="1">
    <name type="scientific">Siphoviridae sp. ctMgg26</name>
    <dbReference type="NCBI Taxonomy" id="2825462"/>
    <lineage>
        <taxon>Viruses</taxon>
        <taxon>Duplodnaviria</taxon>
        <taxon>Heunggongvirae</taxon>
        <taxon>Uroviricota</taxon>
        <taxon>Caudoviricetes</taxon>
    </lineage>
</organism>
<name>A0A8S5PZX2_9CAUD</name>